<evidence type="ECO:0000256" key="2">
    <source>
        <dbReference type="SAM" id="SignalP"/>
    </source>
</evidence>
<keyword evidence="4" id="KW-1185">Reference proteome</keyword>
<dbReference type="PANTHER" id="PTHR39603">
    <property type="entry name" value="CYANOVIRIN-N DOMAIN-CONTAINING PROTEIN"/>
    <property type="match status" value="1"/>
</dbReference>
<comment type="caution">
    <text evidence="3">The sequence shown here is derived from an EMBL/GenBank/DDBJ whole genome shotgun (WGS) entry which is preliminary data.</text>
</comment>
<feature type="compositionally biased region" description="Low complexity" evidence="1">
    <location>
        <begin position="63"/>
        <end position="74"/>
    </location>
</feature>
<feature type="region of interest" description="Disordered" evidence="1">
    <location>
        <begin position="63"/>
        <end position="105"/>
    </location>
</feature>
<dbReference type="Proteomes" id="UP001610563">
    <property type="component" value="Unassembled WGS sequence"/>
</dbReference>
<gene>
    <name evidence="3" type="ORF">BJX66DRAFT_337831</name>
</gene>
<proteinExistence type="predicted"/>
<keyword evidence="2" id="KW-0732">Signal</keyword>
<evidence type="ECO:0000313" key="4">
    <source>
        <dbReference type="Proteomes" id="UP001610563"/>
    </source>
</evidence>
<reference evidence="3 4" key="1">
    <citation type="submission" date="2024-07" db="EMBL/GenBank/DDBJ databases">
        <title>Section-level genome sequencing and comparative genomics of Aspergillus sections Usti and Cavernicolus.</title>
        <authorList>
            <consortium name="Lawrence Berkeley National Laboratory"/>
            <person name="Nybo J.L."/>
            <person name="Vesth T.C."/>
            <person name="Theobald S."/>
            <person name="Frisvad J.C."/>
            <person name="Larsen T.O."/>
            <person name="Kjaerboelling I."/>
            <person name="Rothschild-Mancinelli K."/>
            <person name="Lyhne E.K."/>
            <person name="Kogle M.E."/>
            <person name="Barry K."/>
            <person name="Clum A."/>
            <person name="Na H."/>
            <person name="Ledsgaard L."/>
            <person name="Lin J."/>
            <person name="Lipzen A."/>
            <person name="Kuo A."/>
            <person name="Riley R."/>
            <person name="Mondo S."/>
            <person name="Labutti K."/>
            <person name="Haridas S."/>
            <person name="Pangalinan J."/>
            <person name="Salamov A.A."/>
            <person name="Simmons B.A."/>
            <person name="Magnuson J.K."/>
            <person name="Chen J."/>
            <person name="Drula E."/>
            <person name="Henrissat B."/>
            <person name="Wiebenga A."/>
            <person name="Lubbers R.J."/>
            <person name="Gomes A.C."/>
            <person name="Makela M.R."/>
            <person name="Stajich J."/>
            <person name="Grigoriev I.V."/>
            <person name="Mortensen U.H."/>
            <person name="De Vries R.P."/>
            <person name="Baker S.E."/>
            <person name="Andersen M.R."/>
        </authorList>
    </citation>
    <scope>NUCLEOTIDE SEQUENCE [LARGE SCALE GENOMIC DNA]</scope>
    <source>
        <strain evidence="3 4">CBS 209.92</strain>
    </source>
</reference>
<evidence type="ECO:0000256" key="1">
    <source>
        <dbReference type="SAM" id="MobiDB-lite"/>
    </source>
</evidence>
<organism evidence="3 4">
    <name type="scientific">Aspergillus keveii</name>
    <dbReference type="NCBI Taxonomy" id="714993"/>
    <lineage>
        <taxon>Eukaryota</taxon>
        <taxon>Fungi</taxon>
        <taxon>Dikarya</taxon>
        <taxon>Ascomycota</taxon>
        <taxon>Pezizomycotina</taxon>
        <taxon>Eurotiomycetes</taxon>
        <taxon>Eurotiomycetidae</taxon>
        <taxon>Eurotiales</taxon>
        <taxon>Aspergillaceae</taxon>
        <taxon>Aspergillus</taxon>
        <taxon>Aspergillus subgen. Nidulantes</taxon>
    </lineage>
</organism>
<evidence type="ECO:0000313" key="3">
    <source>
        <dbReference type="EMBL" id="KAL2794514.1"/>
    </source>
</evidence>
<accession>A0ABR4G657</accession>
<sequence length="191" mass="19828">MVRLSSALGLAALVTCTVAAPAATTGFQHSEMEMEARDTSSGFSFEAWVNGIIADPEGDHLSPAEAVSAAQEAASLEKRSGDLTSRDSVSCNDKGKPKASLQDASDAISQLARRGSANCHIPYAGGASLVKYGLAEIYGVTINKHGSILPCTTFAQSAGRILDICVKSATQTTVQGSNHPNGNIQIHLSRP</sequence>
<feature type="signal peptide" evidence="2">
    <location>
        <begin position="1"/>
        <end position="19"/>
    </location>
</feature>
<feature type="chain" id="PRO_5046813456" evidence="2">
    <location>
        <begin position="20"/>
        <end position="191"/>
    </location>
</feature>
<dbReference type="PANTHER" id="PTHR39603:SF1">
    <property type="entry name" value="CYANOVIRIN-N DOMAIN-CONTAINING PROTEIN"/>
    <property type="match status" value="1"/>
</dbReference>
<protein>
    <submittedName>
        <fullName evidence="3">Uncharacterized protein</fullName>
    </submittedName>
</protein>
<name>A0ABR4G657_9EURO</name>
<dbReference type="EMBL" id="JBFTWV010000044">
    <property type="protein sequence ID" value="KAL2794514.1"/>
    <property type="molecule type" value="Genomic_DNA"/>
</dbReference>
<feature type="compositionally biased region" description="Basic and acidic residues" evidence="1">
    <location>
        <begin position="75"/>
        <end position="85"/>
    </location>
</feature>